<accession>A0A6A4VI08</accession>
<dbReference type="OrthoDB" id="6378433at2759"/>
<comment type="caution">
    <text evidence="2">The sequence shown here is derived from an EMBL/GenBank/DDBJ whole genome shotgun (WGS) entry which is preliminary data.</text>
</comment>
<gene>
    <name evidence="2" type="ORF">FJT64_008881</name>
</gene>
<protein>
    <submittedName>
        <fullName evidence="2">Uncharacterized protein</fullName>
    </submittedName>
</protein>
<dbReference type="Proteomes" id="UP000440578">
    <property type="component" value="Unassembled WGS sequence"/>
</dbReference>
<evidence type="ECO:0000313" key="3">
    <source>
        <dbReference type="Proteomes" id="UP000440578"/>
    </source>
</evidence>
<feature type="region of interest" description="Disordered" evidence="1">
    <location>
        <begin position="157"/>
        <end position="183"/>
    </location>
</feature>
<name>A0A6A4VI08_AMPAM</name>
<evidence type="ECO:0000256" key="1">
    <source>
        <dbReference type="SAM" id="MobiDB-lite"/>
    </source>
</evidence>
<organism evidence="2 3">
    <name type="scientific">Amphibalanus amphitrite</name>
    <name type="common">Striped barnacle</name>
    <name type="synonym">Balanus amphitrite</name>
    <dbReference type="NCBI Taxonomy" id="1232801"/>
    <lineage>
        <taxon>Eukaryota</taxon>
        <taxon>Metazoa</taxon>
        <taxon>Ecdysozoa</taxon>
        <taxon>Arthropoda</taxon>
        <taxon>Crustacea</taxon>
        <taxon>Multicrustacea</taxon>
        <taxon>Cirripedia</taxon>
        <taxon>Thoracica</taxon>
        <taxon>Thoracicalcarea</taxon>
        <taxon>Balanomorpha</taxon>
        <taxon>Balanoidea</taxon>
        <taxon>Balanidae</taxon>
        <taxon>Amphibalaninae</taxon>
        <taxon>Amphibalanus</taxon>
    </lineage>
</organism>
<keyword evidence="3" id="KW-1185">Reference proteome</keyword>
<dbReference type="AlphaFoldDB" id="A0A6A4VI08"/>
<reference evidence="2 3" key="1">
    <citation type="submission" date="2019-07" db="EMBL/GenBank/DDBJ databases">
        <title>Draft genome assembly of a fouling barnacle, Amphibalanus amphitrite (Darwin, 1854): The first reference genome for Thecostraca.</title>
        <authorList>
            <person name="Kim W."/>
        </authorList>
    </citation>
    <scope>NUCLEOTIDE SEQUENCE [LARGE SCALE GENOMIC DNA]</scope>
    <source>
        <strain evidence="2">SNU_AA5</strain>
        <tissue evidence="2">Soma without cirri and trophi</tissue>
    </source>
</reference>
<evidence type="ECO:0000313" key="2">
    <source>
        <dbReference type="EMBL" id="KAF0293223.1"/>
    </source>
</evidence>
<sequence length="217" mass="22804">MEGAAWTLGKEQPGGELSCRALPAFTEHGPPPPPSVTGPSPYATTALLDTAHQSTESMGGWVWPTAGSRESLPPFGRPAPLAGRSQSSGVLLARAGHPSSRGGVRLSHLDPGALGADSTHRYGGPPGSVAGPPTRCEGSRWLVHASCSRHSLAPGSAVRIEPPRSRSFACPPRSARPHQRTSHYVSAALSEDLNAAYRGDPRDTCPQYERTFATCDR</sequence>
<feature type="region of interest" description="Disordered" evidence="1">
    <location>
        <begin position="1"/>
        <end position="43"/>
    </location>
</feature>
<dbReference type="EMBL" id="VIIS01001760">
    <property type="protein sequence ID" value="KAF0293223.1"/>
    <property type="molecule type" value="Genomic_DNA"/>
</dbReference>
<proteinExistence type="predicted"/>